<dbReference type="PROSITE" id="PS50887">
    <property type="entry name" value="GGDEF"/>
    <property type="match status" value="1"/>
</dbReference>
<evidence type="ECO:0000313" key="6">
    <source>
        <dbReference type="Proteomes" id="UP000237381"/>
    </source>
</evidence>
<dbReference type="InterPro" id="IPR000160">
    <property type="entry name" value="GGDEF_dom"/>
</dbReference>
<dbReference type="AlphaFoldDB" id="A0A2S4M8N1"/>
<dbReference type="CDD" id="cd01949">
    <property type="entry name" value="GGDEF"/>
    <property type="match status" value="1"/>
</dbReference>
<dbReference type="SMART" id="SM00267">
    <property type="entry name" value="GGDEF"/>
    <property type="match status" value="1"/>
</dbReference>
<dbReference type="EC" id="2.7.7.65" evidence="1"/>
<evidence type="ECO:0000256" key="1">
    <source>
        <dbReference type="ARBA" id="ARBA00012528"/>
    </source>
</evidence>
<feature type="domain" description="GGDEF" evidence="4">
    <location>
        <begin position="250"/>
        <end position="389"/>
    </location>
</feature>
<comment type="catalytic activity">
    <reaction evidence="2">
        <text>2 GTP = 3',3'-c-di-GMP + 2 diphosphate</text>
        <dbReference type="Rhea" id="RHEA:24898"/>
        <dbReference type="ChEBI" id="CHEBI:33019"/>
        <dbReference type="ChEBI" id="CHEBI:37565"/>
        <dbReference type="ChEBI" id="CHEBI:58805"/>
        <dbReference type="EC" id="2.7.7.65"/>
    </reaction>
</comment>
<reference evidence="5 6" key="1">
    <citation type="submission" date="2018-01" db="EMBL/GenBank/DDBJ databases">
        <title>Genomic Encyclopedia of Type Strains, Phase III (KMG-III): the genomes of soil and plant-associated and newly described type strains.</title>
        <authorList>
            <person name="Whitman W."/>
        </authorList>
    </citation>
    <scope>NUCLEOTIDE SEQUENCE [LARGE SCALE GENOMIC DNA]</scope>
    <source>
        <strain evidence="5 6">JCM 18070</strain>
    </source>
</reference>
<dbReference type="PANTHER" id="PTHR45138:SF9">
    <property type="entry name" value="DIGUANYLATE CYCLASE DGCM-RELATED"/>
    <property type="match status" value="1"/>
</dbReference>
<dbReference type="OrthoDB" id="9813903at2"/>
<keyword evidence="3" id="KW-0812">Transmembrane</keyword>
<dbReference type="Pfam" id="PF00990">
    <property type="entry name" value="GGDEF"/>
    <property type="match status" value="1"/>
</dbReference>
<dbReference type="PANTHER" id="PTHR45138">
    <property type="entry name" value="REGULATORY COMPONENTS OF SENSORY TRANSDUCTION SYSTEM"/>
    <property type="match status" value="1"/>
</dbReference>
<keyword evidence="3" id="KW-1133">Transmembrane helix</keyword>
<dbReference type="NCBIfam" id="TIGR00254">
    <property type="entry name" value="GGDEF"/>
    <property type="match status" value="1"/>
</dbReference>
<keyword evidence="6" id="KW-1185">Reference proteome</keyword>
<dbReference type="GO" id="GO:1902201">
    <property type="term" value="P:negative regulation of bacterial-type flagellum-dependent cell motility"/>
    <property type="evidence" value="ECO:0007669"/>
    <property type="project" value="TreeGrafter"/>
</dbReference>
<dbReference type="Proteomes" id="UP000237381">
    <property type="component" value="Unassembled WGS sequence"/>
</dbReference>
<dbReference type="RefSeq" id="WP_103705092.1">
    <property type="nucleotide sequence ID" value="NZ_PQGA01000007.1"/>
</dbReference>
<dbReference type="SUPFAM" id="SSF55073">
    <property type="entry name" value="Nucleotide cyclase"/>
    <property type="match status" value="1"/>
</dbReference>
<evidence type="ECO:0000259" key="4">
    <source>
        <dbReference type="PROSITE" id="PS50887"/>
    </source>
</evidence>
<feature type="transmembrane region" description="Helical" evidence="3">
    <location>
        <begin position="151"/>
        <end position="169"/>
    </location>
</feature>
<sequence length="396" mass="42876">MHVDLLTLYFLAIGTLLASSAMTLWEHRTHPARSKELKILAAGYATLAVGCAAVIWRRELPGAWGSALSNMVMLCGYLLIAHGLAAMNGRRYRLASALILLVQALAWIISGARWLEIMWMYLTAIPISLTAAMAARELLRGEGRQWGHARNIAVLVTGAHAALYAFRAAVLPWLAARYGDSILPMVSKITLYEGVLYSVVLPMTLLRLVREETHSQLLQESQTDYLTRLGNRRWFFEEGVRILGRAGKHEPISLLAFDLDHFKAINDRYGHKTGDEVLKSFSAIARGALGPLGPRALLARIGGEEFAALLPGLESAPAQAVGELIVRRFEQTAALGIDGIGIGMRTTLSIGLACKDGDATTLTDLLAAADKALYSAKSLGGNRLERAGNGAQTTHA</sequence>
<feature type="transmembrane region" description="Helical" evidence="3">
    <location>
        <begin position="6"/>
        <end position="25"/>
    </location>
</feature>
<dbReference type="InterPro" id="IPR050469">
    <property type="entry name" value="Diguanylate_Cyclase"/>
</dbReference>
<feature type="transmembrane region" description="Helical" evidence="3">
    <location>
        <begin position="62"/>
        <end position="80"/>
    </location>
</feature>
<gene>
    <name evidence="5" type="ORF">B0G62_107140</name>
</gene>
<feature type="transmembrane region" description="Helical" evidence="3">
    <location>
        <begin position="92"/>
        <end position="112"/>
    </location>
</feature>
<feature type="transmembrane region" description="Helical" evidence="3">
    <location>
        <begin position="118"/>
        <end position="139"/>
    </location>
</feature>
<protein>
    <recommendedName>
        <fullName evidence="1">diguanylate cyclase</fullName>
        <ecNumber evidence="1">2.7.7.65</ecNumber>
    </recommendedName>
</protein>
<organism evidence="5 6">
    <name type="scientific">Paraburkholderia eburnea</name>
    <dbReference type="NCBI Taxonomy" id="1189126"/>
    <lineage>
        <taxon>Bacteria</taxon>
        <taxon>Pseudomonadati</taxon>
        <taxon>Pseudomonadota</taxon>
        <taxon>Betaproteobacteria</taxon>
        <taxon>Burkholderiales</taxon>
        <taxon>Burkholderiaceae</taxon>
        <taxon>Paraburkholderia</taxon>
    </lineage>
</organism>
<comment type="caution">
    <text evidence="5">The sequence shown here is derived from an EMBL/GenBank/DDBJ whole genome shotgun (WGS) entry which is preliminary data.</text>
</comment>
<dbReference type="InterPro" id="IPR029787">
    <property type="entry name" value="Nucleotide_cyclase"/>
</dbReference>
<dbReference type="GO" id="GO:0052621">
    <property type="term" value="F:diguanylate cyclase activity"/>
    <property type="evidence" value="ECO:0007669"/>
    <property type="project" value="UniProtKB-EC"/>
</dbReference>
<evidence type="ECO:0000256" key="3">
    <source>
        <dbReference type="SAM" id="Phobius"/>
    </source>
</evidence>
<dbReference type="Gene3D" id="3.30.70.270">
    <property type="match status" value="1"/>
</dbReference>
<dbReference type="GO" id="GO:0043709">
    <property type="term" value="P:cell adhesion involved in single-species biofilm formation"/>
    <property type="evidence" value="ECO:0007669"/>
    <property type="project" value="TreeGrafter"/>
</dbReference>
<dbReference type="EMBL" id="PQGA01000007">
    <property type="protein sequence ID" value="POR51113.1"/>
    <property type="molecule type" value="Genomic_DNA"/>
</dbReference>
<feature type="transmembrane region" description="Helical" evidence="3">
    <location>
        <begin position="189"/>
        <end position="209"/>
    </location>
</feature>
<dbReference type="GO" id="GO:0005886">
    <property type="term" value="C:plasma membrane"/>
    <property type="evidence" value="ECO:0007669"/>
    <property type="project" value="TreeGrafter"/>
</dbReference>
<name>A0A2S4M8N1_9BURK</name>
<accession>A0A2S4M8N1</accession>
<dbReference type="InterPro" id="IPR043128">
    <property type="entry name" value="Rev_trsase/Diguanyl_cyclase"/>
</dbReference>
<proteinExistence type="predicted"/>
<keyword evidence="3" id="KW-0472">Membrane</keyword>
<evidence type="ECO:0000313" key="5">
    <source>
        <dbReference type="EMBL" id="POR51113.1"/>
    </source>
</evidence>
<feature type="transmembrane region" description="Helical" evidence="3">
    <location>
        <begin position="37"/>
        <end position="56"/>
    </location>
</feature>
<evidence type="ECO:0000256" key="2">
    <source>
        <dbReference type="ARBA" id="ARBA00034247"/>
    </source>
</evidence>